<dbReference type="RefSeq" id="WP_373407534.1">
    <property type="nucleotide sequence ID" value="NZ_JBCFQL010000018.1"/>
</dbReference>
<gene>
    <name evidence="5" type="ORF">AAGV28_14795</name>
</gene>
<evidence type="ECO:0000256" key="3">
    <source>
        <dbReference type="ARBA" id="ARBA00023002"/>
    </source>
</evidence>
<evidence type="ECO:0000313" key="5">
    <source>
        <dbReference type="EMBL" id="MFA9192643.1"/>
    </source>
</evidence>
<comment type="similarity">
    <text evidence="2">Belongs to the bacterial PQQ dehydrogenase family.</text>
</comment>
<evidence type="ECO:0000259" key="4">
    <source>
        <dbReference type="Pfam" id="PF01011"/>
    </source>
</evidence>
<evidence type="ECO:0000256" key="1">
    <source>
        <dbReference type="ARBA" id="ARBA00001931"/>
    </source>
</evidence>
<proteinExistence type="inferred from homology"/>
<dbReference type="PANTHER" id="PTHR32303">
    <property type="entry name" value="QUINOPROTEIN ALCOHOL DEHYDROGENASE (CYTOCHROME C)"/>
    <property type="match status" value="1"/>
</dbReference>
<comment type="cofactor">
    <cofactor evidence="1">
        <name>pyrroloquinoline quinone</name>
        <dbReference type="ChEBI" id="CHEBI:58442"/>
    </cofactor>
</comment>
<protein>
    <submittedName>
        <fullName evidence="5">PQQ-binding-like beta-propeller repeat protein</fullName>
    </submittedName>
</protein>
<dbReference type="InterPro" id="IPR002372">
    <property type="entry name" value="PQQ_rpt_dom"/>
</dbReference>
<dbReference type="Gene3D" id="2.140.10.10">
    <property type="entry name" value="Quinoprotein alcohol dehydrogenase-like superfamily"/>
    <property type="match status" value="1"/>
</dbReference>
<dbReference type="PROSITE" id="PS51257">
    <property type="entry name" value="PROKAR_LIPOPROTEIN"/>
    <property type="match status" value="1"/>
</dbReference>
<dbReference type="InterPro" id="IPR011047">
    <property type="entry name" value="Quinoprotein_ADH-like_sf"/>
</dbReference>
<comment type="caution">
    <text evidence="5">The sequence shown here is derived from an EMBL/GenBank/DDBJ whole genome shotgun (WGS) entry which is preliminary data.</text>
</comment>
<reference evidence="5 6" key="1">
    <citation type="submission" date="2024-04" db="EMBL/GenBank/DDBJ databases">
        <title>New Clade of Flavobacterium.</title>
        <authorList>
            <person name="Matos L."/>
            <person name="Proenca D.N."/>
            <person name="Fransisco R.M."/>
            <person name="Chung A.P."/>
            <person name="Maccario L."/>
            <person name="Sorensen S.J."/>
            <person name="Morais P.V."/>
        </authorList>
    </citation>
    <scope>NUCLEOTIDE SEQUENCE [LARGE SCALE GENOMIC DNA]</scope>
    <source>
        <strain evidence="5 6">FZUC8N2.13</strain>
    </source>
</reference>
<evidence type="ECO:0000313" key="6">
    <source>
        <dbReference type="Proteomes" id="UP001574169"/>
    </source>
</evidence>
<dbReference type="SUPFAM" id="SSF50998">
    <property type="entry name" value="Quinoprotein alcohol dehydrogenase-like"/>
    <property type="match status" value="1"/>
</dbReference>
<accession>A0ABV4TEZ5</accession>
<sequence>MKSIFNFFLGLAILISFLSSCKQNEDAYLALADGTDGDWLLHGLNYAETRFSPLNQINESNINELGLDWSLDLGLKRGIEATPIVKDGVMYLTGPWSIVFAVDLRTHKLLWKYDPEVPKSYGEKGCCDVVNRGVALYEDKIFVGTFDGRLIALNSENGKKIWEVLTVDQSQPYTITGAPRVIKGKVIIGNGGAELGVRGYFTAYDANRGKEMWRFYTVPGDPSKPFENKAI</sequence>
<feature type="domain" description="Pyrrolo-quinoline quinone repeat" evidence="4">
    <location>
        <begin position="39"/>
        <end position="225"/>
    </location>
</feature>
<name>A0ABV4TEZ5_9FLAO</name>
<dbReference type="InterPro" id="IPR018391">
    <property type="entry name" value="PQQ_b-propeller_rpt"/>
</dbReference>
<dbReference type="EMBL" id="JBCFQL010000018">
    <property type="protein sequence ID" value="MFA9192643.1"/>
    <property type="molecule type" value="Genomic_DNA"/>
</dbReference>
<keyword evidence="3" id="KW-0560">Oxidoreductase</keyword>
<dbReference type="SMART" id="SM00564">
    <property type="entry name" value="PQQ"/>
    <property type="match status" value="3"/>
</dbReference>
<keyword evidence="6" id="KW-1185">Reference proteome</keyword>
<dbReference type="Proteomes" id="UP001574169">
    <property type="component" value="Unassembled WGS sequence"/>
</dbReference>
<evidence type="ECO:0000256" key="2">
    <source>
        <dbReference type="ARBA" id="ARBA00008156"/>
    </source>
</evidence>
<dbReference type="Pfam" id="PF01011">
    <property type="entry name" value="PQQ"/>
    <property type="match status" value="1"/>
</dbReference>
<organism evidence="5 6">
    <name type="scientific">Flavobacterium zubiriense</name>
    <dbReference type="NCBI Taxonomy" id="3138075"/>
    <lineage>
        <taxon>Bacteria</taxon>
        <taxon>Pseudomonadati</taxon>
        <taxon>Bacteroidota</taxon>
        <taxon>Flavobacteriia</taxon>
        <taxon>Flavobacteriales</taxon>
        <taxon>Flavobacteriaceae</taxon>
        <taxon>Flavobacterium</taxon>
    </lineage>
</organism>